<dbReference type="EMBL" id="BJYY01000017">
    <property type="protein sequence ID" value="GEO35067.1"/>
    <property type="molecule type" value="Genomic_DNA"/>
</dbReference>
<accession>A0A512DF16</accession>
<name>A0A512DF16_9CELL</name>
<protein>
    <recommendedName>
        <fullName evidence="5">O-antigen polymerase</fullName>
    </recommendedName>
</protein>
<keyword evidence="2" id="KW-0812">Transmembrane</keyword>
<dbReference type="RefSeq" id="WP_146905795.1">
    <property type="nucleotide sequence ID" value="NZ_BAAARM010000001.1"/>
</dbReference>
<reference evidence="3 4" key="1">
    <citation type="submission" date="2019-07" db="EMBL/GenBank/DDBJ databases">
        <title>Whole genome shotgun sequence of Cellulomonas aerilata NBRC 106308.</title>
        <authorList>
            <person name="Hosoyama A."/>
            <person name="Uohara A."/>
            <person name="Ohji S."/>
            <person name="Ichikawa N."/>
        </authorList>
    </citation>
    <scope>NUCLEOTIDE SEQUENCE [LARGE SCALE GENOMIC DNA]</scope>
    <source>
        <strain evidence="3 4">NBRC 106308</strain>
    </source>
</reference>
<evidence type="ECO:0000256" key="1">
    <source>
        <dbReference type="SAM" id="MobiDB-lite"/>
    </source>
</evidence>
<feature type="transmembrane region" description="Helical" evidence="2">
    <location>
        <begin position="182"/>
        <end position="203"/>
    </location>
</feature>
<dbReference type="Proteomes" id="UP000321181">
    <property type="component" value="Unassembled WGS sequence"/>
</dbReference>
<feature type="transmembrane region" description="Helical" evidence="2">
    <location>
        <begin position="395"/>
        <end position="414"/>
    </location>
</feature>
<feature type="transmembrane region" description="Helical" evidence="2">
    <location>
        <begin position="150"/>
        <end position="170"/>
    </location>
</feature>
<keyword evidence="4" id="KW-1185">Reference proteome</keyword>
<organism evidence="3 4">
    <name type="scientific">Cellulomonas aerilata</name>
    <dbReference type="NCBI Taxonomy" id="515326"/>
    <lineage>
        <taxon>Bacteria</taxon>
        <taxon>Bacillati</taxon>
        <taxon>Actinomycetota</taxon>
        <taxon>Actinomycetes</taxon>
        <taxon>Micrococcales</taxon>
        <taxon>Cellulomonadaceae</taxon>
        <taxon>Cellulomonas</taxon>
    </lineage>
</organism>
<dbReference type="AlphaFoldDB" id="A0A512DF16"/>
<proteinExistence type="predicted"/>
<keyword evidence="2" id="KW-1133">Transmembrane helix</keyword>
<feature type="transmembrane region" description="Helical" evidence="2">
    <location>
        <begin position="124"/>
        <end position="144"/>
    </location>
</feature>
<feature type="transmembrane region" description="Helical" evidence="2">
    <location>
        <begin position="269"/>
        <end position="302"/>
    </location>
</feature>
<evidence type="ECO:0008006" key="5">
    <source>
        <dbReference type="Google" id="ProtNLM"/>
    </source>
</evidence>
<dbReference type="OrthoDB" id="4773934at2"/>
<feature type="region of interest" description="Disordered" evidence="1">
    <location>
        <begin position="1"/>
        <end position="23"/>
    </location>
</feature>
<feature type="transmembrane region" description="Helical" evidence="2">
    <location>
        <begin position="308"/>
        <end position="325"/>
    </location>
</feature>
<keyword evidence="2" id="KW-0472">Membrane</keyword>
<gene>
    <name evidence="3" type="ORF">CAE01nite_27920</name>
</gene>
<feature type="transmembrane region" description="Helical" evidence="2">
    <location>
        <begin position="94"/>
        <end position="112"/>
    </location>
</feature>
<evidence type="ECO:0000313" key="3">
    <source>
        <dbReference type="EMBL" id="GEO35067.1"/>
    </source>
</evidence>
<feature type="transmembrane region" description="Helical" evidence="2">
    <location>
        <begin position="434"/>
        <end position="453"/>
    </location>
</feature>
<feature type="transmembrane region" description="Helical" evidence="2">
    <location>
        <begin position="237"/>
        <end position="257"/>
    </location>
</feature>
<evidence type="ECO:0000313" key="4">
    <source>
        <dbReference type="Proteomes" id="UP000321181"/>
    </source>
</evidence>
<sequence length="495" mass="52091">MTSVRPDQLERTLTEQDTGDGDGGPGPLIATLVAAAVAAVVVGLTSVVHPLAPLGAVLAIVLIGLIWRRPLVASVVVASVVPAMAGLGRDFPVPGFKLSELLLVVCLVPLLVRRLGRWRRINAVDVSLAAVAVFGLVVGVVNGIRGDLELAVLLRDALFPAFTFATWWVVSRGISSRAETNVVLRWVLLVSMVPALLGLLQFVDAPGVRDMLLTSVGSGLQPEPGELTPRITGPFTIAHSLGGYLVVPLLIAAVLLLRDNTEVLRRRGLVAVLAIDTAALVLSVTITTLLWVIVGFLVAAVVVGRFQRGFIALVLGAALCTALFWPSLVARYEQQTTPTSATGMSDGVVPQTLAFRIQVWQNDYIPLLAEAAPLGLSVGPNDVAFKFTESQYITLILRGGVGLLLVTAISLIVLARRSWRAARMEDGSVRAASAAVFGVLVFLPVACLIWPYVTNAGTPQSLFAAAGAVVGLAGSRPEPAVARQLAIRRRLGASA</sequence>
<evidence type="ECO:0000256" key="2">
    <source>
        <dbReference type="SAM" id="Phobius"/>
    </source>
</evidence>
<comment type="caution">
    <text evidence="3">The sequence shown here is derived from an EMBL/GenBank/DDBJ whole genome shotgun (WGS) entry which is preliminary data.</text>
</comment>
<feature type="transmembrane region" description="Helical" evidence="2">
    <location>
        <begin position="32"/>
        <end position="63"/>
    </location>
</feature>